<dbReference type="AlphaFoldDB" id="A0ABD2NF91"/>
<name>A0ABD2NF91_9CUCU</name>
<dbReference type="Proteomes" id="UP001516400">
    <property type="component" value="Unassembled WGS sequence"/>
</dbReference>
<dbReference type="Pfam" id="PF24560">
    <property type="entry name" value="zf-C2H2_OTU1_C"/>
    <property type="match status" value="1"/>
</dbReference>
<evidence type="ECO:0000259" key="10">
    <source>
        <dbReference type="PROSITE" id="PS50802"/>
    </source>
</evidence>
<dbReference type="Pfam" id="PF21403">
    <property type="entry name" value="OTU1_UBXL"/>
    <property type="match status" value="1"/>
</dbReference>
<dbReference type="CDD" id="cd22745">
    <property type="entry name" value="OTU_OTU1"/>
    <property type="match status" value="1"/>
</dbReference>
<protein>
    <recommendedName>
        <fullName evidence="9">Ubiquitin thioesterase OTU</fullName>
        <ecNumber evidence="9">3.4.19.12</ecNumber>
    </recommendedName>
</protein>
<dbReference type="PANTHER" id="PTHR13312">
    <property type="entry name" value="HIV-INDUCED PROTEIN-7-LIKE PROTEASE"/>
    <property type="match status" value="1"/>
</dbReference>
<comment type="function">
    <text evidence="9">Hydrolase that can remove conjugated ubiquitin from proteins and may therefore play an important regulatory role at the level of protein turnover by preventing degradation.</text>
</comment>
<keyword evidence="4" id="KW-0863">Zinc-finger</keyword>
<dbReference type="Gene3D" id="3.90.70.80">
    <property type="match status" value="1"/>
</dbReference>
<dbReference type="Gene3D" id="3.10.20.90">
    <property type="entry name" value="Phosphatidylinositol 3-kinase Catalytic Subunit, Chain A, domain 1"/>
    <property type="match status" value="1"/>
</dbReference>
<gene>
    <name evidence="11" type="ORF">HHI36_012267</name>
</gene>
<dbReference type="InterPro" id="IPR003323">
    <property type="entry name" value="OTU_dom"/>
</dbReference>
<organism evidence="11 12">
    <name type="scientific">Cryptolaemus montrouzieri</name>
    <dbReference type="NCBI Taxonomy" id="559131"/>
    <lineage>
        <taxon>Eukaryota</taxon>
        <taxon>Metazoa</taxon>
        <taxon>Ecdysozoa</taxon>
        <taxon>Arthropoda</taxon>
        <taxon>Hexapoda</taxon>
        <taxon>Insecta</taxon>
        <taxon>Pterygota</taxon>
        <taxon>Neoptera</taxon>
        <taxon>Endopterygota</taxon>
        <taxon>Coleoptera</taxon>
        <taxon>Polyphaga</taxon>
        <taxon>Cucujiformia</taxon>
        <taxon>Coccinelloidea</taxon>
        <taxon>Coccinellidae</taxon>
        <taxon>Scymninae</taxon>
        <taxon>Scymnini</taxon>
        <taxon>Cryptolaemus</taxon>
    </lineage>
</organism>
<comment type="subcellular location">
    <subcellularLocation>
        <location evidence="9">Cytoplasm</location>
    </subcellularLocation>
</comment>
<evidence type="ECO:0000256" key="6">
    <source>
        <dbReference type="ARBA" id="ARBA00022801"/>
    </source>
</evidence>
<keyword evidence="9" id="KW-0963">Cytoplasm</keyword>
<dbReference type="Pfam" id="PF02338">
    <property type="entry name" value="OTU"/>
    <property type="match status" value="1"/>
</dbReference>
<dbReference type="EMBL" id="JABFTP020000103">
    <property type="protein sequence ID" value="KAL3276896.1"/>
    <property type="molecule type" value="Genomic_DNA"/>
</dbReference>
<evidence type="ECO:0000313" key="12">
    <source>
        <dbReference type="Proteomes" id="UP001516400"/>
    </source>
</evidence>
<dbReference type="SUPFAM" id="SSF54236">
    <property type="entry name" value="Ubiquitin-like"/>
    <property type="match status" value="1"/>
</dbReference>
<dbReference type="FunFam" id="3.10.20.90:FF:000096">
    <property type="entry name" value="Ubiquitin thioesterase OTU1"/>
    <property type="match status" value="1"/>
</dbReference>
<dbReference type="InterPro" id="IPR048857">
    <property type="entry name" value="OTU1_Ubl"/>
</dbReference>
<dbReference type="InterPro" id="IPR057766">
    <property type="entry name" value="Znf-C2H2_OTU1-like_C"/>
</dbReference>
<dbReference type="GO" id="GO:0004843">
    <property type="term" value="F:cysteine-type deubiquitinase activity"/>
    <property type="evidence" value="ECO:0007669"/>
    <property type="project" value="UniProtKB-UniRule"/>
</dbReference>
<keyword evidence="6 9" id="KW-0378">Hydrolase</keyword>
<dbReference type="CDD" id="cd17059">
    <property type="entry name" value="Ubl_OTU1"/>
    <property type="match status" value="1"/>
</dbReference>
<accession>A0ABD2NF91</accession>
<keyword evidence="2" id="KW-0645">Protease</keyword>
<keyword evidence="3" id="KW-0479">Metal-binding</keyword>
<sequence length="312" mass="34858">MSNFALRVKSKSGHHIIKNLQPDSTIKDLKYELASLTQITINCLQVLSGFPPKVFDITNETQTLTASGLMSGETLIIEEKDKNDIKEATPKMTASSSELLQAINDQQNCPGVLLKKVVPADNSCLFSSVFFVLNRKIDESGEAVQWYRNLVAETISRETETYSEAILGKPVSHYCSWIREPTSWGGAIELSVLANHHGVEIAVVDTLNGIINRFGEDRRYPLRVFIMFDGIHYDPLYMENFDGMEIMTMFQSDDDVVLKNAEQLAKEAKSSRQYTDVNKFTLKCMICGIHLSGQVEAQQHAKGTGHANFGEV</sequence>
<dbReference type="InterPro" id="IPR038765">
    <property type="entry name" value="Papain-like_cys_pep_sf"/>
</dbReference>
<reference evidence="11 12" key="1">
    <citation type="journal article" date="2021" name="BMC Biol.">
        <title>Horizontally acquired antibacterial genes associated with adaptive radiation of ladybird beetles.</title>
        <authorList>
            <person name="Li H.S."/>
            <person name="Tang X.F."/>
            <person name="Huang Y.H."/>
            <person name="Xu Z.Y."/>
            <person name="Chen M.L."/>
            <person name="Du X.Y."/>
            <person name="Qiu B.Y."/>
            <person name="Chen P.T."/>
            <person name="Zhang W."/>
            <person name="Slipinski A."/>
            <person name="Escalona H.E."/>
            <person name="Waterhouse R.M."/>
            <person name="Zwick A."/>
            <person name="Pang H."/>
        </authorList>
    </citation>
    <scope>NUCLEOTIDE SEQUENCE [LARGE SCALE GENOMIC DNA]</scope>
    <source>
        <strain evidence="11">SYSU2018</strain>
    </source>
</reference>
<keyword evidence="12" id="KW-1185">Reference proteome</keyword>
<keyword evidence="7 9" id="KW-0788">Thiol protease</keyword>
<proteinExistence type="predicted"/>
<evidence type="ECO:0000256" key="5">
    <source>
        <dbReference type="ARBA" id="ARBA00022786"/>
    </source>
</evidence>
<dbReference type="EC" id="3.4.19.12" evidence="9"/>
<dbReference type="InterPro" id="IPR029071">
    <property type="entry name" value="Ubiquitin-like_domsf"/>
</dbReference>
<evidence type="ECO:0000313" key="11">
    <source>
        <dbReference type="EMBL" id="KAL3276896.1"/>
    </source>
</evidence>
<evidence type="ECO:0000256" key="1">
    <source>
        <dbReference type="ARBA" id="ARBA00000707"/>
    </source>
</evidence>
<dbReference type="GO" id="GO:0005737">
    <property type="term" value="C:cytoplasm"/>
    <property type="evidence" value="ECO:0007669"/>
    <property type="project" value="UniProtKB-SubCell"/>
</dbReference>
<feature type="domain" description="OTU" evidence="10">
    <location>
        <begin position="113"/>
        <end position="239"/>
    </location>
</feature>
<dbReference type="PROSITE" id="PS50802">
    <property type="entry name" value="OTU"/>
    <property type="match status" value="1"/>
</dbReference>
<evidence type="ECO:0000256" key="8">
    <source>
        <dbReference type="ARBA" id="ARBA00022833"/>
    </source>
</evidence>
<dbReference type="PANTHER" id="PTHR13312:SF0">
    <property type="entry name" value="UBIQUITIN THIOESTERASE OTU1"/>
    <property type="match status" value="1"/>
</dbReference>
<comment type="caution">
    <text evidence="11">The sequence shown here is derived from an EMBL/GenBank/DDBJ whole genome shotgun (WGS) entry which is preliminary data.</text>
</comment>
<dbReference type="GO" id="GO:0006508">
    <property type="term" value="P:proteolysis"/>
    <property type="evidence" value="ECO:0007669"/>
    <property type="project" value="UniProtKB-KW"/>
</dbReference>
<comment type="catalytic activity">
    <reaction evidence="1 9">
        <text>Thiol-dependent hydrolysis of ester, thioester, amide, peptide and isopeptide bonds formed by the C-terminal Gly of ubiquitin (a 76-residue protein attached to proteins as an intracellular targeting signal).</text>
        <dbReference type="EC" id="3.4.19.12"/>
    </reaction>
</comment>
<dbReference type="GO" id="GO:0008270">
    <property type="term" value="F:zinc ion binding"/>
    <property type="evidence" value="ECO:0007669"/>
    <property type="project" value="UniProtKB-KW"/>
</dbReference>
<evidence type="ECO:0000256" key="3">
    <source>
        <dbReference type="ARBA" id="ARBA00022723"/>
    </source>
</evidence>
<evidence type="ECO:0000256" key="2">
    <source>
        <dbReference type="ARBA" id="ARBA00022670"/>
    </source>
</evidence>
<evidence type="ECO:0000256" key="4">
    <source>
        <dbReference type="ARBA" id="ARBA00022771"/>
    </source>
</evidence>
<evidence type="ECO:0000256" key="9">
    <source>
        <dbReference type="RuleBase" id="RU367104"/>
    </source>
</evidence>
<dbReference type="SUPFAM" id="SSF54001">
    <property type="entry name" value="Cysteine proteinases"/>
    <property type="match status" value="1"/>
</dbReference>
<evidence type="ECO:0000256" key="7">
    <source>
        <dbReference type="ARBA" id="ARBA00022807"/>
    </source>
</evidence>
<keyword evidence="8" id="KW-0862">Zinc</keyword>
<keyword evidence="5 9" id="KW-0833">Ubl conjugation pathway</keyword>